<sequence>MNYGDRLKTLRNNKGLSQKDLTDRLHINRSTYARYETNSTQPDYETLSRLADFFDVTIDYLLARSDIPNHKAVFVAGKDINLTDEELVLFNELKKHQIMFHHLMSNPKKKVKELNKLYKMKQMFMEDEE</sequence>
<dbReference type="Proteomes" id="UP001282284">
    <property type="component" value="Unassembled WGS sequence"/>
</dbReference>
<dbReference type="SUPFAM" id="SSF47413">
    <property type="entry name" value="lambda repressor-like DNA-binding domains"/>
    <property type="match status" value="1"/>
</dbReference>
<evidence type="ECO:0000256" key="1">
    <source>
        <dbReference type="ARBA" id="ARBA00023125"/>
    </source>
</evidence>
<protein>
    <submittedName>
        <fullName evidence="3">Helix-turn-helix transcriptional regulator</fullName>
    </submittedName>
</protein>
<reference evidence="3 4" key="1">
    <citation type="submission" date="2023-06" db="EMBL/GenBank/DDBJ databases">
        <title>Sporosarcina sp. nov., isolated from Korean traditional fermented seafood 'Jeotgal'.</title>
        <authorList>
            <person name="Yang A.I."/>
            <person name="Shin N.-R."/>
        </authorList>
    </citation>
    <scope>NUCLEOTIDE SEQUENCE [LARGE SCALE GENOMIC DNA]</scope>
    <source>
        <strain evidence="3 4">KCTC13119</strain>
    </source>
</reference>
<dbReference type="SMART" id="SM00530">
    <property type="entry name" value="HTH_XRE"/>
    <property type="match status" value="1"/>
</dbReference>
<evidence type="ECO:0000259" key="2">
    <source>
        <dbReference type="PROSITE" id="PS50943"/>
    </source>
</evidence>
<dbReference type="RefSeq" id="WP_317941478.1">
    <property type="nucleotide sequence ID" value="NZ_JAUBDI010000001.1"/>
</dbReference>
<keyword evidence="4" id="KW-1185">Reference proteome</keyword>
<organism evidence="3 4">
    <name type="scientific">Sporosarcina saromensis</name>
    <dbReference type="NCBI Taxonomy" id="359365"/>
    <lineage>
        <taxon>Bacteria</taxon>
        <taxon>Bacillati</taxon>
        <taxon>Bacillota</taxon>
        <taxon>Bacilli</taxon>
        <taxon>Bacillales</taxon>
        <taxon>Caryophanaceae</taxon>
        <taxon>Sporosarcina</taxon>
    </lineage>
</organism>
<dbReference type="EMBL" id="JAUBDI010000001">
    <property type="protein sequence ID" value="MDW0111584.1"/>
    <property type="molecule type" value="Genomic_DNA"/>
</dbReference>
<feature type="domain" description="HTH cro/C1-type" evidence="2">
    <location>
        <begin position="7"/>
        <end position="61"/>
    </location>
</feature>
<dbReference type="Gene3D" id="1.10.260.40">
    <property type="entry name" value="lambda repressor-like DNA-binding domains"/>
    <property type="match status" value="1"/>
</dbReference>
<comment type="caution">
    <text evidence="3">The sequence shown here is derived from an EMBL/GenBank/DDBJ whole genome shotgun (WGS) entry which is preliminary data.</text>
</comment>
<dbReference type="PROSITE" id="PS50943">
    <property type="entry name" value="HTH_CROC1"/>
    <property type="match status" value="1"/>
</dbReference>
<dbReference type="CDD" id="cd00093">
    <property type="entry name" value="HTH_XRE"/>
    <property type="match status" value="1"/>
</dbReference>
<evidence type="ECO:0000313" key="4">
    <source>
        <dbReference type="Proteomes" id="UP001282284"/>
    </source>
</evidence>
<dbReference type="InterPro" id="IPR001387">
    <property type="entry name" value="Cro/C1-type_HTH"/>
</dbReference>
<proteinExistence type="predicted"/>
<dbReference type="PANTHER" id="PTHR46558">
    <property type="entry name" value="TRACRIPTIONAL REGULATORY PROTEIN-RELATED-RELATED"/>
    <property type="match status" value="1"/>
</dbReference>
<dbReference type="PANTHER" id="PTHR46558:SF11">
    <property type="entry name" value="HTH-TYPE TRANSCRIPTIONAL REGULATOR XRE"/>
    <property type="match status" value="1"/>
</dbReference>
<keyword evidence="1" id="KW-0238">DNA-binding</keyword>
<dbReference type="Pfam" id="PF01381">
    <property type="entry name" value="HTH_3"/>
    <property type="match status" value="1"/>
</dbReference>
<name>A0ABU4G3P5_9BACL</name>
<evidence type="ECO:0000313" key="3">
    <source>
        <dbReference type="EMBL" id="MDW0111584.1"/>
    </source>
</evidence>
<dbReference type="InterPro" id="IPR010982">
    <property type="entry name" value="Lambda_DNA-bd_dom_sf"/>
</dbReference>
<accession>A0ABU4G3P5</accession>
<gene>
    <name evidence="3" type="ORF">QT711_00210</name>
</gene>